<organism evidence="4 5">
    <name type="scientific">Anaerovibrio lipolyticus DSM 3074</name>
    <dbReference type="NCBI Taxonomy" id="1120997"/>
    <lineage>
        <taxon>Bacteria</taxon>
        <taxon>Bacillati</taxon>
        <taxon>Bacillota</taxon>
        <taxon>Negativicutes</taxon>
        <taxon>Selenomonadales</taxon>
        <taxon>Selenomonadaceae</taxon>
        <taxon>Anaerovibrio</taxon>
    </lineage>
</organism>
<sequence>MSTTIHVCYSLNDISGKYTKFIGASLCSLWENTPYHVTAHILHDDTLTDENRNHLVNLAQYYGQEIFFYNVLHYSAMVDFIAKMNRIYMSRYQGMFYRLGAGIILPSHVEKIIYLDADVIVHMDIAKLWDIRLDNASIAAVPDSIVGMLPPERAPLLVKTGIVAQDKYFNSGVLVMNMNYFREHPQLADEMVDFLLEHENWREYPDQDFLNYSFRNSCKYLPIEFNYLVSYARWHNLFREKAIFHYAGSVFGFDLSDCFSNLFWHYLYKTPWQNEVAVTQSLSELGKLCRETVEKAAVLRLLLERTERIFFGSPALYSELGPSFKGMFYDSGEDINSSLSCGDMLDVFDTIPVDERVIVVVSRHYEALKNWFSGMGLKEGSDFVNGYVLTLPEQKIAYFSDSAIIGRC</sequence>
<keyword evidence="2 4" id="KW-0808">Transferase</keyword>
<dbReference type="AlphaFoldDB" id="A0A1M6G363"/>
<evidence type="ECO:0000256" key="2">
    <source>
        <dbReference type="ARBA" id="ARBA00022679"/>
    </source>
</evidence>
<dbReference type="GO" id="GO:0046872">
    <property type="term" value="F:metal ion binding"/>
    <property type="evidence" value="ECO:0007669"/>
    <property type="project" value="UniProtKB-KW"/>
</dbReference>
<gene>
    <name evidence="4" type="ORF">SAMN02745671_02496</name>
</gene>
<dbReference type="Proteomes" id="UP000191240">
    <property type="component" value="Unassembled WGS sequence"/>
</dbReference>
<dbReference type="CDD" id="cd04194">
    <property type="entry name" value="GT8_A4GalT_like"/>
    <property type="match status" value="1"/>
</dbReference>
<dbReference type="GO" id="GO:0016757">
    <property type="term" value="F:glycosyltransferase activity"/>
    <property type="evidence" value="ECO:0007669"/>
    <property type="project" value="UniProtKB-KW"/>
</dbReference>
<dbReference type="InterPro" id="IPR050748">
    <property type="entry name" value="Glycosyltrans_8_dom-fam"/>
</dbReference>
<reference evidence="4 5" key="1">
    <citation type="submission" date="2016-11" db="EMBL/GenBank/DDBJ databases">
        <authorList>
            <person name="Jaros S."/>
            <person name="Januszkiewicz K."/>
            <person name="Wedrychowicz H."/>
        </authorList>
    </citation>
    <scope>NUCLEOTIDE SEQUENCE [LARGE SCALE GENOMIC DNA]</scope>
    <source>
        <strain evidence="4 5">DSM 3074</strain>
    </source>
</reference>
<dbReference type="RefSeq" id="WP_080326234.1">
    <property type="nucleotide sequence ID" value="NZ_FQYW01000026.1"/>
</dbReference>
<dbReference type="PANTHER" id="PTHR13778:SF47">
    <property type="entry name" value="LIPOPOLYSACCHARIDE 1,3-GALACTOSYLTRANSFERASE"/>
    <property type="match status" value="1"/>
</dbReference>
<accession>A0A1M6G363</accession>
<evidence type="ECO:0000256" key="1">
    <source>
        <dbReference type="ARBA" id="ARBA00022676"/>
    </source>
</evidence>
<evidence type="ECO:0000256" key="3">
    <source>
        <dbReference type="ARBA" id="ARBA00022723"/>
    </source>
</evidence>
<keyword evidence="3" id="KW-0479">Metal-binding</keyword>
<name>A0A1M6G363_9FIRM</name>
<dbReference type="EMBL" id="FQYW01000026">
    <property type="protein sequence ID" value="SHJ04396.1"/>
    <property type="molecule type" value="Genomic_DNA"/>
</dbReference>
<dbReference type="Pfam" id="PF01501">
    <property type="entry name" value="Glyco_transf_8"/>
    <property type="match status" value="1"/>
</dbReference>
<dbReference type="Gene3D" id="3.90.550.10">
    <property type="entry name" value="Spore Coat Polysaccharide Biosynthesis Protein SpsA, Chain A"/>
    <property type="match status" value="1"/>
</dbReference>
<keyword evidence="1" id="KW-0328">Glycosyltransferase</keyword>
<evidence type="ECO:0000313" key="4">
    <source>
        <dbReference type="EMBL" id="SHJ04396.1"/>
    </source>
</evidence>
<dbReference type="InterPro" id="IPR029044">
    <property type="entry name" value="Nucleotide-diphossugar_trans"/>
</dbReference>
<dbReference type="SUPFAM" id="SSF53448">
    <property type="entry name" value="Nucleotide-diphospho-sugar transferases"/>
    <property type="match status" value="1"/>
</dbReference>
<dbReference type="InterPro" id="IPR002495">
    <property type="entry name" value="Glyco_trans_8"/>
</dbReference>
<dbReference type="OrthoDB" id="9798746at2"/>
<dbReference type="PANTHER" id="PTHR13778">
    <property type="entry name" value="GLYCOSYLTRANSFERASE 8 DOMAIN-CONTAINING PROTEIN"/>
    <property type="match status" value="1"/>
</dbReference>
<protein>
    <submittedName>
        <fullName evidence="4">Lipopolysaccharide biosynthesis protein, LPS:glycosyltransferase</fullName>
    </submittedName>
</protein>
<proteinExistence type="predicted"/>
<evidence type="ECO:0000313" key="5">
    <source>
        <dbReference type="Proteomes" id="UP000191240"/>
    </source>
</evidence>